<keyword evidence="1" id="KW-0813">Transport</keyword>
<dbReference type="InterPro" id="IPR051782">
    <property type="entry name" value="ABC_Transporter_VariousFunc"/>
</dbReference>
<dbReference type="PROSITE" id="PS00211">
    <property type="entry name" value="ABC_TRANSPORTER_1"/>
    <property type="match status" value="1"/>
</dbReference>
<evidence type="ECO:0000256" key="2">
    <source>
        <dbReference type="ARBA" id="ARBA00022741"/>
    </source>
</evidence>
<accession>A0A418R409</accession>
<dbReference type="Gene3D" id="3.40.50.300">
    <property type="entry name" value="P-loop containing nucleotide triphosphate hydrolases"/>
    <property type="match status" value="1"/>
</dbReference>
<dbReference type="Pfam" id="PF00005">
    <property type="entry name" value="ABC_tran"/>
    <property type="match status" value="1"/>
</dbReference>
<dbReference type="PROSITE" id="PS50893">
    <property type="entry name" value="ABC_TRANSPORTER_2"/>
    <property type="match status" value="1"/>
</dbReference>
<comment type="caution">
    <text evidence="5">The sequence shown here is derived from an EMBL/GenBank/DDBJ whole genome shotgun (WGS) entry which is preliminary data.</text>
</comment>
<dbReference type="GO" id="GO:0005524">
    <property type="term" value="F:ATP binding"/>
    <property type="evidence" value="ECO:0007669"/>
    <property type="project" value="UniProtKB-KW"/>
</dbReference>
<reference evidence="5 6" key="1">
    <citation type="submission" date="2019-01" db="EMBL/GenBank/DDBJ databases">
        <title>Hymenobacter humicola sp. nov., isolated from soils in Antarctica.</title>
        <authorList>
            <person name="Sedlacek I."/>
            <person name="Holochova P."/>
            <person name="Kralova S."/>
            <person name="Pantucek R."/>
            <person name="Stankova E."/>
            <person name="Vrbovska V."/>
            <person name="Kristofova L."/>
            <person name="Svec P."/>
            <person name="Busse H.-J."/>
        </authorList>
    </citation>
    <scope>NUCLEOTIDE SEQUENCE [LARGE SCALE GENOMIC DNA]</scope>
    <source>
        <strain evidence="5 6">CCM 8852</strain>
    </source>
</reference>
<dbReference type="OrthoDB" id="9801987at2"/>
<gene>
    <name evidence="5" type="ORF">D0T11_05625</name>
</gene>
<keyword evidence="3 5" id="KW-0067">ATP-binding</keyword>
<dbReference type="SMART" id="SM00382">
    <property type="entry name" value="AAA"/>
    <property type="match status" value="1"/>
</dbReference>
<dbReference type="InterPro" id="IPR017871">
    <property type="entry name" value="ABC_transporter-like_CS"/>
</dbReference>
<feature type="domain" description="ABC transporter" evidence="4">
    <location>
        <begin position="2"/>
        <end position="209"/>
    </location>
</feature>
<dbReference type="PANTHER" id="PTHR42939:SF1">
    <property type="entry name" value="ABC TRANSPORTER ATP-BINDING PROTEIN ALBC-RELATED"/>
    <property type="match status" value="1"/>
</dbReference>
<dbReference type="InterPro" id="IPR003439">
    <property type="entry name" value="ABC_transporter-like_ATP-bd"/>
</dbReference>
<organism evidence="5 6">
    <name type="scientific">Hymenobacter rubripertinctus</name>
    <dbReference type="NCBI Taxonomy" id="2029981"/>
    <lineage>
        <taxon>Bacteria</taxon>
        <taxon>Pseudomonadati</taxon>
        <taxon>Bacteroidota</taxon>
        <taxon>Cytophagia</taxon>
        <taxon>Cytophagales</taxon>
        <taxon>Hymenobacteraceae</taxon>
        <taxon>Hymenobacter</taxon>
    </lineage>
</organism>
<protein>
    <submittedName>
        <fullName evidence="5">ATP-binding cassette domain-containing protein</fullName>
    </submittedName>
</protein>
<dbReference type="PANTHER" id="PTHR42939">
    <property type="entry name" value="ABC TRANSPORTER ATP-BINDING PROTEIN ALBC-RELATED"/>
    <property type="match status" value="1"/>
</dbReference>
<keyword evidence="6" id="KW-1185">Reference proteome</keyword>
<dbReference type="SUPFAM" id="SSF52540">
    <property type="entry name" value="P-loop containing nucleoside triphosphate hydrolases"/>
    <property type="match status" value="1"/>
</dbReference>
<keyword evidence="2" id="KW-0547">Nucleotide-binding</keyword>
<dbReference type="RefSeq" id="WP_119654808.1">
    <property type="nucleotide sequence ID" value="NZ_JBHUOI010000041.1"/>
</dbReference>
<evidence type="ECO:0000256" key="1">
    <source>
        <dbReference type="ARBA" id="ARBA00022448"/>
    </source>
</evidence>
<evidence type="ECO:0000313" key="5">
    <source>
        <dbReference type="EMBL" id="RIY12126.1"/>
    </source>
</evidence>
<dbReference type="AlphaFoldDB" id="A0A418R409"/>
<name>A0A418R409_9BACT</name>
<dbReference type="Proteomes" id="UP000284250">
    <property type="component" value="Unassembled WGS sequence"/>
</dbReference>
<dbReference type="InterPro" id="IPR003593">
    <property type="entry name" value="AAA+_ATPase"/>
</dbReference>
<evidence type="ECO:0000259" key="4">
    <source>
        <dbReference type="PROSITE" id="PS50893"/>
    </source>
</evidence>
<dbReference type="EMBL" id="QYCN01000006">
    <property type="protein sequence ID" value="RIY12126.1"/>
    <property type="molecule type" value="Genomic_DNA"/>
</dbReference>
<evidence type="ECO:0000313" key="6">
    <source>
        <dbReference type="Proteomes" id="UP000284250"/>
    </source>
</evidence>
<dbReference type="InterPro" id="IPR027417">
    <property type="entry name" value="P-loop_NTPase"/>
</dbReference>
<proteinExistence type="predicted"/>
<dbReference type="GO" id="GO:0016887">
    <property type="term" value="F:ATP hydrolysis activity"/>
    <property type="evidence" value="ECO:0007669"/>
    <property type="project" value="InterPro"/>
</dbReference>
<evidence type="ECO:0000256" key="3">
    <source>
        <dbReference type="ARBA" id="ARBA00022840"/>
    </source>
</evidence>
<sequence>MIQINKFRKTYNGRVALQIDAFTIPPGIYWVRGINGSGKSTLLKALAGIAHFQGDIILAGNLNSKQQSVAYRGAVNFAEAEPVFPEFLTGNELIHLFKKAKNAPDRQEDFYVDSMSMASYLPDPVGTYSSGMLKKLSLVLAFLGQPACILLDEPLTTLDTDSLPVVYSWIARRHHQHQTTFLLSSHQEFEGETLPDVRKIVVEQGTIRYEP</sequence>